<keyword evidence="3" id="KW-1185">Reference proteome</keyword>
<dbReference type="EnsemblPlants" id="KEH41813">
    <property type="protein sequence ID" value="KEH41813"/>
    <property type="gene ID" value="MTR_1g054975"/>
</dbReference>
<protein>
    <submittedName>
        <fullName evidence="1">PIF1-like helicase</fullName>
    </submittedName>
</protein>
<reference evidence="2" key="3">
    <citation type="submission" date="2015-04" db="UniProtKB">
        <authorList>
            <consortium name="EnsemblPlants"/>
        </authorList>
    </citation>
    <scope>IDENTIFICATION</scope>
    <source>
        <strain evidence="2">cv. Jemalong A17</strain>
    </source>
</reference>
<dbReference type="Proteomes" id="UP000002051">
    <property type="component" value="Unassembled WGS sequence"/>
</dbReference>
<dbReference type="HOGENOM" id="CLU_1663358_0_0_1"/>
<reference evidence="1 3" key="1">
    <citation type="journal article" date="2011" name="Nature">
        <title>The Medicago genome provides insight into the evolution of rhizobial symbioses.</title>
        <authorList>
            <person name="Young N.D."/>
            <person name="Debelle F."/>
            <person name="Oldroyd G.E."/>
            <person name="Geurts R."/>
            <person name="Cannon S.B."/>
            <person name="Udvardi M.K."/>
            <person name="Benedito V.A."/>
            <person name="Mayer K.F."/>
            <person name="Gouzy J."/>
            <person name="Schoof H."/>
            <person name="Van de Peer Y."/>
            <person name="Proost S."/>
            <person name="Cook D.R."/>
            <person name="Meyers B.C."/>
            <person name="Spannagl M."/>
            <person name="Cheung F."/>
            <person name="De Mita S."/>
            <person name="Krishnakumar V."/>
            <person name="Gundlach H."/>
            <person name="Zhou S."/>
            <person name="Mudge J."/>
            <person name="Bharti A.K."/>
            <person name="Murray J.D."/>
            <person name="Naoumkina M.A."/>
            <person name="Rosen B."/>
            <person name="Silverstein K.A."/>
            <person name="Tang H."/>
            <person name="Rombauts S."/>
            <person name="Zhao P.X."/>
            <person name="Zhou P."/>
            <person name="Barbe V."/>
            <person name="Bardou P."/>
            <person name="Bechner M."/>
            <person name="Bellec A."/>
            <person name="Berger A."/>
            <person name="Berges H."/>
            <person name="Bidwell S."/>
            <person name="Bisseling T."/>
            <person name="Choisne N."/>
            <person name="Couloux A."/>
            <person name="Denny R."/>
            <person name="Deshpande S."/>
            <person name="Dai X."/>
            <person name="Doyle J.J."/>
            <person name="Dudez A.M."/>
            <person name="Farmer A.D."/>
            <person name="Fouteau S."/>
            <person name="Franken C."/>
            <person name="Gibelin C."/>
            <person name="Gish J."/>
            <person name="Goldstein S."/>
            <person name="Gonzalez A.J."/>
            <person name="Green P.J."/>
            <person name="Hallab A."/>
            <person name="Hartog M."/>
            <person name="Hua A."/>
            <person name="Humphray S.J."/>
            <person name="Jeong D.H."/>
            <person name="Jing Y."/>
            <person name="Jocker A."/>
            <person name="Kenton S.M."/>
            <person name="Kim D.J."/>
            <person name="Klee K."/>
            <person name="Lai H."/>
            <person name="Lang C."/>
            <person name="Lin S."/>
            <person name="Macmil S.L."/>
            <person name="Magdelenat G."/>
            <person name="Matthews L."/>
            <person name="McCorrison J."/>
            <person name="Monaghan E.L."/>
            <person name="Mun J.H."/>
            <person name="Najar F.Z."/>
            <person name="Nicholson C."/>
            <person name="Noirot C."/>
            <person name="O'Bleness M."/>
            <person name="Paule C.R."/>
            <person name="Poulain J."/>
            <person name="Prion F."/>
            <person name="Qin B."/>
            <person name="Qu C."/>
            <person name="Retzel E.F."/>
            <person name="Riddle C."/>
            <person name="Sallet E."/>
            <person name="Samain S."/>
            <person name="Samson N."/>
            <person name="Sanders I."/>
            <person name="Saurat O."/>
            <person name="Scarpelli C."/>
            <person name="Schiex T."/>
            <person name="Segurens B."/>
            <person name="Severin A.J."/>
            <person name="Sherrier D.J."/>
            <person name="Shi R."/>
            <person name="Sims S."/>
            <person name="Singer S.R."/>
            <person name="Sinharoy S."/>
            <person name="Sterck L."/>
            <person name="Viollet A."/>
            <person name="Wang B.B."/>
            <person name="Wang K."/>
            <person name="Wang M."/>
            <person name="Wang X."/>
            <person name="Warfsmann J."/>
            <person name="Weissenbach J."/>
            <person name="White D.D."/>
            <person name="White J.D."/>
            <person name="Wiley G.B."/>
            <person name="Wincker P."/>
            <person name="Xing Y."/>
            <person name="Yang L."/>
            <person name="Yao Z."/>
            <person name="Ying F."/>
            <person name="Zhai J."/>
            <person name="Zhou L."/>
            <person name="Zuber A."/>
            <person name="Denarie J."/>
            <person name="Dixon R.A."/>
            <person name="May G.D."/>
            <person name="Schwartz D.C."/>
            <person name="Rogers J."/>
            <person name="Quetier F."/>
            <person name="Town C.D."/>
            <person name="Roe B.A."/>
        </authorList>
    </citation>
    <scope>NUCLEOTIDE SEQUENCE [LARGE SCALE GENOMIC DNA]</scope>
    <source>
        <strain evidence="1">A17</strain>
        <strain evidence="2 3">cv. Jemalong A17</strain>
    </source>
</reference>
<gene>
    <name evidence="1" type="ordered locus">MTR_1g054975</name>
</gene>
<dbReference type="PANTHER" id="PTHR10492:SF101">
    <property type="entry name" value="ATP-DEPENDENT DNA HELICASE"/>
    <property type="match status" value="1"/>
</dbReference>
<keyword evidence="1" id="KW-0347">Helicase</keyword>
<dbReference type="PANTHER" id="PTHR10492">
    <property type="match status" value="1"/>
</dbReference>
<keyword evidence="1" id="KW-0067">ATP-binding</keyword>
<evidence type="ECO:0000313" key="1">
    <source>
        <dbReference type="EMBL" id="KEH41813.1"/>
    </source>
</evidence>
<dbReference type="GO" id="GO:0004386">
    <property type="term" value="F:helicase activity"/>
    <property type="evidence" value="ECO:0007669"/>
    <property type="project" value="UniProtKB-KW"/>
</dbReference>
<reference evidence="1 3" key="2">
    <citation type="journal article" date="2014" name="BMC Genomics">
        <title>An improved genome release (version Mt4.0) for the model legume Medicago truncatula.</title>
        <authorList>
            <person name="Tang H."/>
            <person name="Krishnakumar V."/>
            <person name="Bidwell S."/>
            <person name="Rosen B."/>
            <person name="Chan A."/>
            <person name="Zhou S."/>
            <person name="Gentzbittel L."/>
            <person name="Childs K.L."/>
            <person name="Yandell M."/>
            <person name="Gundlach H."/>
            <person name="Mayer K.F."/>
            <person name="Schwartz D.C."/>
            <person name="Town C.D."/>
        </authorList>
    </citation>
    <scope>GENOME REANNOTATION</scope>
    <source>
        <strain evidence="1">A17</strain>
        <strain evidence="2 3">cv. Jemalong A17</strain>
    </source>
</reference>
<proteinExistence type="predicted"/>
<sequence>MNDHEFAQFIMRIGDSVEPTKPNDMVRMPPQIALPWEAEKSIQTLIDHIFPQLYLHGWDAPYTIERAIITSTNDDVQNLNDIIINIPGDEHILLSFDEVEEDTHNLYQHEFLNLVAQGSIPPHVLKVKKALSIGVSKNSTKVLIKKGKIEGEDEILPKI</sequence>
<dbReference type="AlphaFoldDB" id="A0A072VK58"/>
<keyword evidence="1" id="KW-0547">Nucleotide-binding</keyword>
<accession>A0A072VK58</accession>
<keyword evidence="1" id="KW-0378">Hydrolase</keyword>
<dbReference type="EMBL" id="CM001217">
    <property type="protein sequence ID" value="KEH41813.1"/>
    <property type="molecule type" value="Genomic_DNA"/>
</dbReference>
<evidence type="ECO:0000313" key="3">
    <source>
        <dbReference type="Proteomes" id="UP000002051"/>
    </source>
</evidence>
<name>A0A072VK58_MEDTR</name>
<organism evidence="1 3">
    <name type="scientific">Medicago truncatula</name>
    <name type="common">Barrel medic</name>
    <name type="synonym">Medicago tribuloides</name>
    <dbReference type="NCBI Taxonomy" id="3880"/>
    <lineage>
        <taxon>Eukaryota</taxon>
        <taxon>Viridiplantae</taxon>
        <taxon>Streptophyta</taxon>
        <taxon>Embryophyta</taxon>
        <taxon>Tracheophyta</taxon>
        <taxon>Spermatophyta</taxon>
        <taxon>Magnoliopsida</taxon>
        <taxon>eudicotyledons</taxon>
        <taxon>Gunneridae</taxon>
        <taxon>Pentapetalae</taxon>
        <taxon>rosids</taxon>
        <taxon>fabids</taxon>
        <taxon>Fabales</taxon>
        <taxon>Fabaceae</taxon>
        <taxon>Papilionoideae</taxon>
        <taxon>50 kb inversion clade</taxon>
        <taxon>NPAAA clade</taxon>
        <taxon>Hologalegina</taxon>
        <taxon>IRL clade</taxon>
        <taxon>Trifolieae</taxon>
        <taxon>Medicago</taxon>
    </lineage>
</organism>
<evidence type="ECO:0000313" key="2">
    <source>
        <dbReference type="EnsemblPlants" id="KEH41813"/>
    </source>
</evidence>